<protein>
    <submittedName>
        <fullName evidence="2">Esterase/lipase family protein</fullName>
    </submittedName>
</protein>
<dbReference type="PANTHER" id="PTHR32015:SF1">
    <property type="entry name" value="LIPASE"/>
    <property type="match status" value="1"/>
</dbReference>
<dbReference type="EMBL" id="JBHTCF010000019">
    <property type="protein sequence ID" value="MFC7309047.1"/>
    <property type="molecule type" value="Genomic_DNA"/>
</dbReference>
<dbReference type="RefSeq" id="WP_381837611.1">
    <property type="nucleotide sequence ID" value="NZ_JBHTCF010000019.1"/>
</dbReference>
<feature type="signal peptide" evidence="1">
    <location>
        <begin position="1"/>
        <end position="27"/>
    </location>
</feature>
<sequence>MTPLRTVCAGALAVVAALVCGSPPAQAADGRGADPADLSPRVVAEIAASVFDADTPPPGANDWSCKPSAKRPRPVVLVHGATENPRQNFAALSPALKAEGYCVFTVIYGEVKKGDHLKGLGPVPKSAKELAAFVDKVRKATKAAKVDLVGHSQGGGLLPRWYLKYEGGASKVHHLIGIAPTNHGTSIAGIGALAQGLRLMGLASVITGQSTADMVVGSEVNKQLDAGGDTVPGVRYTTVNTINDVVNLPFTNGYLTGKPASQVTNLTVQDFCPFSFVGHIGVVYDPAVEQLVKSALDPKDDRRPRCTPVVLPF</sequence>
<proteinExistence type="predicted"/>
<comment type="caution">
    <text evidence="2">The sequence shown here is derived from an EMBL/GenBank/DDBJ whole genome shotgun (WGS) entry which is preliminary data.</text>
</comment>
<dbReference type="Pfam" id="PF01674">
    <property type="entry name" value="Lipase_2"/>
    <property type="match status" value="1"/>
</dbReference>
<evidence type="ECO:0000313" key="3">
    <source>
        <dbReference type="Proteomes" id="UP001596523"/>
    </source>
</evidence>
<dbReference type="InterPro" id="IPR029058">
    <property type="entry name" value="AB_hydrolase_fold"/>
</dbReference>
<dbReference type="Proteomes" id="UP001596523">
    <property type="component" value="Unassembled WGS sequence"/>
</dbReference>
<dbReference type="PANTHER" id="PTHR32015">
    <property type="entry name" value="FASTING INDUCED LIPASE"/>
    <property type="match status" value="1"/>
</dbReference>
<keyword evidence="1" id="KW-0732">Signal</keyword>
<reference evidence="3" key="1">
    <citation type="journal article" date="2019" name="Int. J. Syst. Evol. Microbiol.">
        <title>The Global Catalogue of Microorganisms (GCM) 10K type strain sequencing project: providing services to taxonomists for standard genome sequencing and annotation.</title>
        <authorList>
            <consortium name="The Broad Institute Genomics Platform"/>
            <consortium name="The Broad Institute Genome Sequencing Center for Infectious Disease"/>
            <person name="Wu L."/>
            <person name="Ma J."/>
        </authorList>
    </citation>
    <scope>NUCLEOTIDE SEQUENCE [LARGE SCALE GENOMIC DNA]</scope>
    <source>
        <strain evidence="3">SYNS20</strain>
    </source>
</reference>
<feature type="chain" id="PRO_5046675339" evidence="1">
    <location>
        <begin position="28"/>
        <end position="313"/>
    </location>
</feature>
<keyword evidence="3" id="KW-1185">Reference proteome</keyword>
<dbReference type="Gene3D" id="3.40.50.1820">
    <property type="entry name" value="alpha/beta hydrolase"/>
    <property type="match status" value="1"/>
</dbReference>
<dbReference type="InterPro" id="IPR002918">
    <property type="entry name" value="Lipase_EstA/Esterase_EstB"/>
</dbReference>
<accession>A0ABW2JTE3</accession>
<gene>
    <name evidence="2" type="ORF">ACFQVC_33190</name>
</gene>
<evidence type="ECO:0000256" key="1">
    <source>
        <dbReference type="SAM" id="SignalP"/>
    </source>
</evidence>
<name>A0ABW2JTE3_9ACTN</name>
<organism evidence="2 3">
    <name type="scientific">Streptomyces monticola</name>
    <dbReference type="NCBI Taxonomy" id="2666263"/>
    <lineage>
        <taxon>Bacteria</taxon>
        <taxon>Bacillati</taxon>
        <taxon>Actinomycetota</taxon>
        <taxon>Actinomycetes</taxon>
        <taxon>Kitasatosporales</taxon>
        <taxon>Streptomycetaceae</taxon>
        <taxon>Streptomyces</taxon>
    </lineage>
</organism>
<dbReference type="SUPFAM" id="SSF53474">
    <property type="entry name" value="alpha/beta-Hydrolases"/>
    <property type="match status" value="1"/>
</dbReference>
<evidence type="ECO:0000313" key="2">
    <source>
        <dbReference type="EMBL" id="MFC7309047.1"/>
    </source>
</evidence>